<dbReference type="AlphaFoldDB" id="A0A8B9F5V0"/>
<dbReference type="PANTHER" id="PTHR15934">
    <property type="entry name" value="RNA 2',3'-CYCLIC PHOSPHODIESTERASE"/>
    <property type="match status" value="1"/>
</dbReference>
<reference evidence="9" key="1">
    <citation type="submission" date="2025-08" db="UniProtKB">
        <authorList>
            <consortium name="Ensembl"/>
        </authorList>
    </citation>
    <scope>IDENTIFICATION</scope>
</reference>
<dbReference type="InterPro" id="IPR019510">
    <property type="entry name" value="AKAP7-like_phosphoesterase"/>
</dbReference>
<dbReference type="GO" id="GO:0005829">
    <property type="term" value="C:cytosol"/>
    <property type="evidence" value="ECO:0007669"/>
    <property type="project" value="TreeGrafter"/>
</dbReference>
<keyword evidence="4" id="KW-0539">Nucleus</keyword>
<feature type="region of interest" description="Disordered" evidence="6">
    <location>
        <begin position="449"/>
        <end position="485"/>
    </location>
</feature>
<dbReference type="PANTHER" id="PTHR15934:SF6">
    <property type="entry name" value="A-KINASE ANCHOR PROTEIN 7 ISOFORM GAMMA"/>
    <property type="match status" value="1"/>
</dbReference>
<dbReference type="Pfam" id="PF10469">
    <property type="entry name" value="AKAP7_NLS"/>
    <property type="match status" value="1"/>
</dbReference>
<proteinExistence type="predicted"/>
<sequence length="485" mass="53832">MQTQRTQNSRPAEATSRHAAHGPLGAEHAGSCSPSAVWTRSCSAGCRRLRCILSSPLCLGGQPCSPSPGMQGLLRRLLPALYAARPAAAARALLARRAVPALPRLMALRPAAGAEEGEGGGLLSGGGETSEHGGLENVQEKKIFEENKKETQMEEPCPADSVDSLMAEMPFVDTDIEDKFIMHTTSKINIKKKRKRTTGKEIEEDTERKKKKKKKYQPNYFISLPITNPEINRSIQAVQDAVIQKDQRFSKAMVHSGSLHVTMFVMHLSNEEEISIAVGALSDSKDFVEDLLKGKTVDLSFQGIHHFKNEVGFVKLAENDHTAILREIADAMKKIFQEKGILAGEERDFKPHLTFMKLSKSTPLRKQVKKIDPSLYEDFKSHYFGNEILHRLDLCSMLKKKQPNGYYYCESSIVFGEKHAAEPDDAELVSLSKRLVENAVLKAVQQYLEETQNKTRQTDGSPVKTEEAASGSKNESDNENSKKEP</sequence>
<feature type="domain" description="A-kinase anchor protein 7-like phosphoesterase" evidence="7">
    <location>
        <begin position="218"/>
        <end position="415"/>
    </location>
</feature>
<dbReference type="GO" id="GO:0034237">
    <property type="term" value="F:protein kinase A regulatory subunit binding"/>
    <property type="evidence" value="ECO:0007669"/>
    <property type="project" value="TreeGrafter"/>
</dbReference>
<feature type="domain" description="A-kinase anchor protein 7 RI-RII subunit-binding" evidence="8">
    <location>
        <begin position="421"/>
        <end position="478"/>
    </location>
</feature>
<feature type="region of interest" description="Disordered" evidence="6">
    <location>
        <begin position="114"/>
        <end position="136"/>
    </location>
</feature>
<dbReference type="InterPro" id="IPR009097">
    <property type="entry name" value="Cyclic_Pdiesterase"/>
</dbReference>
<feature type="compositionally biased region" description="Gly residues" evidence="6">
    <location>
        <begin position="119"/>
        <end position="128"/>
    </location>
</feature>
<keyword evidence="3" id="KW-0963">Cytoplasm</keyword>
<dbReference type="InterPro" id="IPR052641">
    <property type="entry name" value="AKAP7_isoform_gamma"/>
</dbReference>
<dbReference type="FunFam" id="3.90.1140.10:FF:000004">
    <property type="entry name" value="A-kinase anchoring protein 7 isoform X1"/>
    <property type="match status" value="1"/>
</dbReference>
<evidence type="ECO:0000256" key="4">
    <source>
        <dbReference type="ARBA" id="ARBA00023242"/>
    </source>
</evidence>
<dbReference type="GO" id="GO:0005634">
    <property type="term" value="C:nucleus"/>
    <property type="evidence" value="ECO:0007669"/>
    <property type="project" value="UniProtKB-SubCell"/>
</dbReference>
<feature type="compositionally biased region" description="Basic and acidic residues" evidence="6">
    <location>
        <begin position="474"/>
        <end position="485"/>
    </location>
</feature>
<accession>A0A8B9F5V0</accession>
<evidence type="ECO:0000256" key="5">
    <source>
        <dbReference type="ARBA" id="ARBA00038702"/>
    </source>
</evidence>
<feature type="compositionally biased region" description="Polar residues" evidence="6">
    <location>
        <begin position="1"/>
        <end position="10"/>
    </location>
</feature>
<evidence type="ECO:0000256" key="3">
    <source>
        <dbReference type="ARBA" id="ARBA00022490"/>
    </source>
</evidence>
<dbReference type="Ensembl" id="ENSACOT00000005410.1">
    <property type="protein sequence ID" value="ENSACOP00000005210.1"/>
    <property type="gene ID" value="ENSACOG00000003705.1"/>
</dbReference>
<keyword evidence="10" id="KW-1185">Reference proteome</keyword>
<dbReference type="SUPFAM" id="SSF55144">
    <property type="entry name" value="LigT-like"/>
    <property type="match status" value="1"/>
</dbReference>
<dbReference type="InterPro" id="IPR019511">
    <property type="entry name" value="AKAP7_RI-RII-bd_dom"/>
</dbReference>
<feature type="region of interest" description="Disordered" evidence="6">
    <location>
        <begin position="1"/>
        <end position="35"/>
    </location>
</feature>
<dbReference type="Gene3D" id="3.90.1140.10">
    <property type="entry name" value="Cyclic phosphodiesterase"/>
    <property type="match status" value="1"/>
</dbReference>
<evidence type="ECO:0000256" key="2">
    <source>
        <dbReference type="ARBA" id="ARBA00004496"/>
    </source>
</evidence>
<organism evidence="9 10">
    <name type="scientific">Amazona collaria</name>
    <name type="common">yellow-billed parrot</name>
    <dbReference type="NCBI Taxonomy" id="241587"/>
    <lineage>
        <taxon>Eukaryota</taxon>
        <taxon>Metazoa</taxon>
        <taxon>Chordata</taxon>
        <taxon>Craniata</taxon>
        <taxon>Vertebrata</taxon>
        <taxon>Euteleostomi</taxon>
        <taxon>Archelosauria</taxon>
        <taxon>Archosauria</taxon>
        <taxon>Dinosauria</taxon>
        <taxon>Saurischia</taxon>
        <taxon>Theropoda</taxon>
        <taxon>Coelurosauria</taxon>
        <taxon>Aves</taxon>
        <taxon>Neognathae</taxon>
        <taxon>Neoaves</taxon>
        <taxon>Telluraves</taxon>
        <taxon>Australaves</taxon>
        <taxon>Psittaciformes</taxon>
        <taxon>Psittacidae</taxon>
        <taxon>Amazona</taxon>
    </lineage>
</organism>
<dbReference type="GO" id="GO:0010738">
    <property type="term" value="P:regulation of protein kinase A signaling"/>
    <property type="evidence" value="ECO:0007669"/>
    <property type="project" value="TreeGrafter"/>
</dbReference>
<comment type="subunit">
    <text evidence="5">Binds cAMP-dependent protein kinase (PKA). Interacts with PRKCA; only the cytoplasmic form is capable of interacting with PRKCA.</text>
</comment>
<feature type="region of interest" description="Disordered" evidence="6">
    <location>
        <begin position="191"/>
        <end position="211"/>
    </location>
</feature>
<evidence type="ECO:0000259" key="7">
    <source>
        <dbReference type="Pfam" id="PF10469"/>
    </source>
</evidence>
<reference evidence="9" key="2">
    <citation type="submission" date="2025-09" db="UniProtKB">
        <authorList>
            <consortium name="Ensembl"/>
        </authorList>
    </citation>
    <scope>IDENTIFICATION</scope>
</reference>
<evidence type="ECO:0000313" key="10">
    <source>
        <dbReference type="Proteomes" id="UP000694522"/>
    </source>
</evidence>
<evidence type="ECO:0000256" key="6">
    <source>
        <dbReference type="SAM" id="MobiDB-lite"/>
    </source>
</evidence>
<evidence type="ECO:0000259" key="8">
    <source>
        <dbReference type="Pfam" id="PF10470"/>
    </source>
</evidence>
<dbReference type="Proteomes" id="UP000694522">
    <property type="component" value="Unplaced"/>
</dbReference>
<evidence type="ECO:0000313" key="9">
    <source>
        <dbReference type="Ensembl" id="ENSACOP00000005210.1"/>
    </source>
</evidence>
<protein>
    <submittedName>
        <fullName evidence="9">A-kinase anchoring protein 7</fullName>
    </submittedName>
</protein>
<comment type="subcellular location">
    <subcellularLocation>
        <location evidence="2">Cytoplasm</location>
    </subcellularLocation>
    <subcellularLocation>
        <location evidence="1">Nucleus</location>
    </subcellularLocation>
</comment>
<dbReference type="Pfam" id="PF10470">
    <property type="entry name" value="AKAP7_RIRII_bdg"/>
    <property type="match status" value="1"/>
</dbReference>
<name>A0A8B9F5V0_9PSIT</name>
<evidence type="ECO:0000256" key="1">
    <source>
        <dbReference type="ARBA" id="ARBA00004123"/>
    </source>
</evidence>